<reference evidence="4" key="1">
    <citation type="submission" date="2015-06" db="EMBL/GenBank/DDBJ databases">
        <title>Complete genome sequence and metabolic analysis of phthalate degradation pathway in Gordonia sp. QH-11.</title>
        <authorList>
            <person name="Jin D."/>
            <person name="Kong X."/>
            <person name="Bai Z."/>
        </authorList>
    </citation>
    <scope>NUCLEOTIDE SEQUENCE [LARGE SCALE GENOMIC DNA]</scope>
    <source>
        <strain evidence="4">QH-11</strain>
    </source>
</reference>
<reference evidence="3 4" key="2">
    <citation type="journal article" date="2017" name="Int. J. Syst. Evol. Microbiol.">
        <title>Gordonia phthalatica sp. nov., a di-n-butyl phthalate-degrading bacterium isolated from activated sludge.</title>
        <authorList>
            <person name="Jin D."/>
            <person name="Kong X."/>
            <person name="Jia M."/>
            <person name="Yu X."/>
            <person name="Wang X."/>
            <person name="Zhuang X."/>
            <person name="Deng Y."/>
            <person name="Bai Z."/>
        </authorList>
    </citation>
    <scope>NUCLEOTIDE SEQUENCE [LARGE SCALE GENOMIC DNA]</scope>
    <source>
        <strain evidence="3 4">QH-11</strain>
    </source>
</reference>
<dbReference type="Pfam" id="PF04977">
    <property type="entry name" value="DivIC"/>
    <property type="match status" value="1"/>
</dbReference>
<evidence type="ECO:0000313" key="4">
    <source>
        <dbReference type="Proteomes" id="UP000063789"/>
    </source>
</evidence>
<feature type="compositionally biased region" description="Polar residues" evidence="2">
    <location>
        <begin position="97"/>
        <end position="107"/>
    </location>
</feature>
<organism evidence="3 4">
    <name type="scientific">Gordonia phthalatica</name>
    <dbReference type="NCBI Taxonomy" id="1136941"/>
    <lineage>
        <taxon>Bacteria</taxon>
        <taxon>Bacillati</taxon>
        <taxon>Actinomycetota</taxon>
        <taxon>Actinomycetes</taxon>
        <taxon>Mycobacteriales</taxon>
        <taxon>Gordoniaceae</taxon>
        <taxon>Gordonia</taxon>
    </lineage>
</organism>
<feature type="coiled-coil region" evidence="1">
    <location>
        <begin position="11"/>
        <end position="41"/>
    </location>
</feature>
<dbReference type="Proteomes" id="UP000063789">
    <property type="component" value="Chromosome"/>
</dbReference>
<gene>
    <name evidence="3" type="ORF">ACH46_04910</name>
</gene>
<evidence type="ECO:0000256" key="2">
    <source>
        <dbReference type="SAM" id="MobiDB-lite"/>
    </source>
</evidence>
<evidence type="ECO:0000256" key="1">
    <source>
        <dbReference type="SAM" id="Coils"/>
    </source>
</evidence>
<proteinExistence type="predicted"/>
<dbReference type="InterPro" id="IPR007060">
    <property type="entry name" value="FtsL/DivIC"/>
</dbReference>
<dbReference type="PATRIC" id="fig|1136941.3.peg.1004"/>
<protein>
    <recommendedName>
        <fullName evidence="5">Septum formation initiator</fullName>
    </recommendedName>
</protein>
<dbReference type="EMBL" id="CP011853">
    <property type="protein sequence ID" value="ALG86603.1"/>
    <property type="molecule type" value="Genomic_DNA"/>
</dbReference>
<accession>A0A0N9NHF0</accession>
<dbReference type="AlphaFoldDB" id="A0A0N9NHF0"/>
<evidence type="ECO:0000313" key="3">
    <source>
        <dbReference type="EMBL" id="ALG86603.1"/>
    </source>
</evidence>
<keyword evidence="1" id="KW-0175">Coiled coil</keyword>
<keyword evidence="4" id="KW-1185">Reference proteome</keyword>
<dbReference type="KEGG" id="goq:ACH46_04910"/>
<evidence type="ECO:0008006" key="5">
    <source>
        <dbReference type="Google" id="ProtNLM"/>
    </source>
</evidence>
<dbReference type="OrthoDB" id="5187715at2"/>
<dbReference type="STRING" id="1136941.ACH46_04910"/>
<feature type="region of interest" description="Disordered" evidence="2">
    <location>
        <begin position="74"/>
        <end position="107"/>
    </location>
</feature>
<sequence>MLTLAVPVRTYIAQRNEFHQLQQANADLQKQTQEYKSRLAQQSDPAYIEVQARQRLQMVPEGEKPVVIINPTREQQEAQQEQERQRKATPWYENLMNAVSTPPETRG</sequence>
<name>A0A0N9NHF0_9ACTN</name>